<dbReference type="NCBIfam" id="TIGR00616">
    <property type="entry name" value="rect"/>
    <property type="match status" value="1"/>
</dbReference>
<feature type="compositionally biased region" description="Acidic residues" evidence="1">
    <location>
        <begin position="252"/>
        <end position="275"/>
    </location>
</feature>
<gene>
    <name evidence="2" type="primary">recT_1</name>
    <name evidence="2" type="ORF">NCTC10913_01190</name>
</gene>
<comment type="caution">
    <text evidence="2">The sequence shown here is derived from an EMBL/GenBank/DDBJ whole genome shotgun (WGS) entry which is preliminary data.</text>
</comment>
<proteinExistence type="predicted"/>
<name>A0ABY6SQM5_9CLOT</name>
<evidence type="ECO:0000313" key="2">
    <source>
        <dbReference type="EMBL" id="VDG70509.1"/>
    </source>
</evidence>
<accession>A0ABY6SQM5</accession>
<evidence type="ECO:0000256" key="1">
    <source>
        <dbReference type="SAM" id="MobiDB-lite"/>
    </source>
</evidence>
<sequence>MANINGGLVANKKQNLQTMIHPKNILANESMKKKFTEILGKKAPGFMASILSLYNSDSNFAKVDGYSVVNSALIAATLDLPINKEFGFAWIIPYGNKAQFQVGYKGYIQLALRTGQYKNLNVIEVYEGQLKSYNPLTEEIELELAGDARGKKIIGYAFYMKLLNGFEKTIYWTIEEVRAHAEKFSKTYKKGPWQTDFDAMAKKTVLKNGLTKWGILSVEMQKAIETDQATVNKEVANLDDLSHEDLSYPDNPLDDENVVDTEFTEDKDSEIEENNMFDGTPFEDK</sequence>
<feature type="region of interest" description="Disordered" evidence="1">
    <location>
        <begin position="243"/>
        <end position="285"/>
    </location>
</feature>
<dbReference type="EMBL" id="UYIN01000001">
    <property type="protein sequence ID" value="VDG70509.1"/>
    <property type="molecule type" value="Genomic_DNA"/>
</dbReference>
<keyword evidence="3" id="KW-1185">Reference proteome</keyword>
<organism evidence="2 3">
    <name type="scientific">Clostridium carnis</name>
    <dbReference type="NCBI Taxonomy" id="1530"/>
    <lineage>
        <taxon>Bacteria</taxon>
        <taxon>Bacillati</taxon>
        <taxon>Bacillota</taxon>
        <taxon>Clostridia</taxon>
        <taxon>Eubacteriales</taxon>
        <taxon>Clostridiaceae</taxon>
        <taxon>Clostridium</taxon>
    </lineage>
</organism>
<protein>
    <submittedName>
        <fullName evidence="2">Phage-related rekombinase protein</fullName>
    </submittedName>
</protein>
<dbReference type="RefSeq" id="WP_185738660.1">
    <property type="nucleotide sequence ID" value="NZ_UYIN01000001.1"/>
</dbReference>
<dbReference type="InterPro" id="IPR018330">
    <property type="entry name" value="RecT_fam"/>
</dbReference>
<evidence type="ECO:0000313" key="3">
    <source>
        <dbReference type="Proteomes" id="UP000277570"/>
    </source>
</evidence>
<dbReference type="Pfam" id="PF03837">
    <property type="entry name" value="RecT"/>
    <property type="match status" value="1"/>
</dbReference>
<reference evidence="2 3" key="1">
    <citation type="submission" date="2018-11" db="EMBL/GenBank/DDBJ databases">
        <authorList>
            <consortium name="Pathogen Informatics"/>
        </authorList>
    </citation>
    <scope>NUCLEOTIDE SEQUENCE [LARGE SCALE GENOMIC DNA]</scope>
    <source>
        <strain evidence="2 3">NCTC10913</strain>
    </source>
</reference>
<dbReference type="Proteomes" id="UP000277570">
    <property type="component" value="Unassembled WGS sequence"/>
</dbReference>
<dbReference type="InterPro" id="IPR004590">
    <property type="entry name" value="ssDNA_annealing_RecT"/>
</dbReference>